<dbReference type="PANTHER" id="PTHR33991">
    <property type="entry name" value="DNA REPAIR PROTEIN RECO"/>
    <property type="match status" value="1"/>
</dbReference>
<evidence type="ECO:0000256" key="1">
    <source>
        <dbReference type="ARBA" id="ARBA00007452"/>
    </source>
</evidence>
<organism evidence="9 10">
    <name type="scientific">Paenibacillus oryzisoli</name>
    <dbReference type="NCBI Taxonomy" id="1850517"/>
    <lineage>
        <taxon>Bacteria</taxon>
        <taxon>Bacillati</taxon>
        <taxon>Bacillota</taxon>
        <taxon>Bacilli</taxon>
        <taxon>Bacillales</taxon>
        <taxon>Paenibacillaceae</taxon>
        <taxon>Paenibacillus</taxon>
    </lineage>
</organism>
<dbReference type="Pfam" id="PF11967">
    <property type="entry name" value="RecO_N"/>
    <property type="match status" value="1"/>
</dbReference>
<keyword evidence="10" id="KW-1185">Reference proteome</keyword>
<dbReference type="NCBIfam" id="TIGR00613">
    <property type="entry name" value="reco"/>
    <property type="match status" value="1"/>
</dbReference>
<accession>A0A197ZXY1</accession>
<dbReference type="HAMAP" id="MF_00201">
    <property type="entry name" value="RecO"/>
    <property type="match status" value="1"/>
</dbReference>
<reference evidence="9 10" key="1">
    <citation type="submission" date="2016-05" db="EMBL/GenBank/DDBJ databases">
        <title>Paenibacillus sp. 1ZS3-15 nov., isolated from the rhizosphere soil.</title>
        <authorList>
            <person name="Zhang X.X."/>
            <person name="Zhang J."/>
        </authorList>
    </citation>
    <scope>NUCLEOTIDE SEQUENCE [LARGE SCALE GENOMIC DNA]</scope>
    <source>
        <strain evidence="9 10">1ZS3-15</strain>
    </source>
</reference>
<dbReference type="SUPFAM" id="SSF50249">
    <property type="entry name" value="Nucleic acid-binding proteins"/>
    <property type="match status" value="1"/>
</dbReference>
<dbReference type="OrthoDB" id="9797083at2"/>
<comment type="function">
    <text evidence="7">Involved in DNA repair and RecF pathway recombination.</text>
</comment>
<sequence length="249" mass="28029">MLHSVQGIVIRSMDYGEGNKIIRLFTPELGKVGVMARGAKKLKSKHGAVTQLFTYGDFVFFKQRGQMGSLNGAEIIEAHHALREDLHKSAYASYLAEMTDRMLGDEEGNNYIFEQLKAGLMAIEENKDMEIVTHFYEMKMFDLAGYLPITDACVACGETTGITAFGPNMGGTLCSRCRFKDPSAIVIGEGAQKLLRLFPKMDMRRLGTVQVKAETKTQLKRCMRAYMDVHIGVQWKSRGFIEQMEKYNI</sequence>
<dbReference type="Proteomes" id="UP000078454">
    <property type="component" value="Unassembled WGS sequence"/>
</dbReference>
<evidence type="ECO:0000313" key="10">
    <source>
        <dbReference type="Proteomes" id="UP000078454"/>
    </source>
</evidence>
<comment type="similarity">
    <text evidence="1 7">Belongs to the RecO family.</text>
</comment>
<evidence type="ECO:0000313" key="9">
    <source>
        <dbReference type="EMBL" id="OAS13682.1"/>
    </source>
</evidence>
<gene>
    <name evidence="7" type="primary">recO</name>
    <name evidence="9" type="ORF">A8708_24880</name>
</gene>
<keyword evidence="5 7" id="KW-0234">DNA repair</keyword>
<dbReference type="STRING" id="1850517.A8708_24880"/>
<dbReference type="GO" id="GO:0006310">
    <property type="term" value="P:DNA recombination"/>
    <property type="evidence" value="ECO:0007669"/>
    <property type="project" value="UniProtKB-UniRule"/>
</dbReference>
<protein>
    <recommendedName>
        <fullName evidence="2 7">DNA repair protein RecO</fullName>
    </recommendedName>
    <alternativeName>
        <fullName evidence="6 7">Recombination protein O</fullName>
    </alternativeName>
</protein>
<comment type="caution">
    <text evidence="9">The sequence shown here is derived from an EMBL/GenBank/DDBJ whole genome shotgun (WGS) entry which is preliminary data.</text>
</comment>
<name>A0A197ZXY1_9BACL</name>
<dbReference type="InterPro" id="IPR022572">
    <property type="entry name" value="DNA_rep/recomb_RecO_N"/>
</dbReference>
<dbReference type="Gene3D" id="1.20.1440.120">
    <property type="entry name" value="Recombination protein O, C-terminal domain"/>
    <property type="match status" value="1"/>
</dbReference>
<dbReference type="GO" id="GO:0043590">
    <property type="term" value="C:bacterial nucleoid"/>
    <property type="evidence" value="ECO:0007669"/>
    <property type="project" value="TreeGrafter"/>
</dbReference>
<dbReference type="InterPro" id="IPR042242">
    <property type="entry name" value="RecO_C"/>
</dbReference>
<dbReference type="Pfam" id="PF02565">
    <property type="entry name" value="RecO_C"/>
    <property type="match status" value="1"/>
</dbReference>
<feature type="domain" description="DNA replication/recombination mediator RecO N-terminal" evidence="8">
    <location>
        <begin position="1"/>
        <end position="78"/>
    </location>
</feature>
<keyword evidence="4 7" id="KW-0233">DNA recombination</keyword>
<keyword evidence="3 7" id="KW-0227">DNA damage</keyword>
<dbReference type="GO" id="GO:0006302">
    <property type="term" value="P:double-strand break repair"/>
    <property type="evidence" value="ECO:0007669"/>
    <property type="project" value="TreeGrafter"/>
</dbReference>
<evidence type="ECO:0000256" key="7">
    <source>
        <dbReference type="HAMAP-Rule" id="MF_00201"/>
    </source>
</evidence>
<dbReference type="EMBL" id="LYPB01000092">
    <property type="protein sequence ID" value="OAS13682.1"/>
    <property type="molecule type" value="Genomic_DNA"/>
</dbReference>
<evidence type="ECO:0000256" key="4">
    <source>
        <dbReference type="ARBA" id="ARBA00023172"/>
    </source>
</evidence>
<dbReference type="InterPro" id="IPR003717">
    <property type="entry name" value="RecO"/>
</dbReference>
<dbReference type="PANTHER" id="PTHR33991:SF1">
    <property type="entry name" value="DNA REPAIR PROTEIN RECO"/>
    <property type="match status" value="1"/>
</dbReference>
<evidence type="ECO:0000256" key="5">
    <source>
        <dbReference type="ARBA" id="ARBA00023204"/>
    </source>
</evidence>
<dbReference type="RefSeq" id="WP_068670766.1">
    <property type="nucleotide sequence ID" value="NZ_LYPB01000092.1"/>
</dbReference>
<evidence type="ECO:0000256" key="3">
    <source>
        <dbReference type="ARBA" id="ARBA00022763"/>
    </source>
</evidence>
<dbReference type="InterPro" id="IPR012340">
    <property type="entry name" value="NA-bd_OB-fold"/>
</dbReference>
<evidence type="ECO:0000256" key="2">
    <source>
        <dbReference type="ARBA" id="ARBA00021310"/>
    </source>
</evidence>
<dbReference type="Gene3D" id="2.40.50.140">
    <property type="entry name" value="Nucleic acid-binding proteins"/>
    <property type="match status" value="1"/>
</dbReference>
<dbReference type="InterPro" id="IPR037278">
    <property type="entry name" value="ARFGAP/RecO"/>
</dbReference>
<evidence type="ECO:0000259" key="8">
    <source>
        <dbReference type="Pfam" id="PF11967"/>
    </source>
</evidence>
<proteinExistence type="inferred from homology"/>
<dbReference type="AlphaFoldDB" id="A0A197ZXY1"/>
<evidence type="ECO:0000256" key="6">
    <source>
        <dbReference type="ARBA" id="ARBA00033409"/>
    </source>
</evidence>
<dbReference type="SUPFAM" id="SSF57863">
    <property type="entry name" value="ArfGap/RecO-like zinc finger"/>
    <property type="match status" value="1"/>
</dbReference>